<dbReference type="InterPro" id="IPR036412">
    <property type="entry name" value="HAD-like_sf"/>
</dbReference>
<sequence length="297" mass="31727">MTLSRLADRPLSFIAGLGEIASAYDLVLCDVWGVLHNGVVAFPPAADALIRFREQGGLVVLVSNAPRPGSGVVRQLDRLGVPRSAFDGVMTSGDLTRMTVAERSGQPLHHIGPERDRPIFDGLDAPLGPLDKARYVVCSGFFDDERETVADYDDRLNLMRERAMLMICANPDLVVERGHELLPCAGAIAASYEQRGGEVFYAGKPHAPVYEAALALAAKLSGEGPIAPERVLAIGDAIRTDIAGAARFGIASLLVTRGIHAGELAPDGGSPVSSHVQDWLTRQEARPNFVAETLAWS</sequence>
<dbReference type="InterPro" id="IPR006356">
    <property type="entry name" value="HAD-SF_hydro_IIA_hyp3"/>
</dbReference>
<dbReference type="NCBIfam" id="TIGR01460">
    <property type="entry name" value="HAD-SF-IIA"/>
    <property type="match status" value="1"/>
</dbReference>
<dbReference type="PANTHER" id="PTHR19288">
    <property type="entry name" value="4-NITROPHENYLPHOSPHATASE-RELATED"/>
    <property type="match status" value="1"/>
</dbReference>
<dbReference type="Gene3D" id="3.40.50.1000">
    <property type="entry name" value="HAD superfamily/HAD-like"/>
    <property type="match status" value="2"/>
</dbReference>
<proteinExistence type="predicted"/>
<dbReference type="EMBL" id="CADCUC010000339">
    <property type="protein sequence ID" value="CAA9336096.1"/>
    <property type="molecule type" value="Genomic_DNA"/>
</dbReference>
<dbReference type="PANTHER" id="PTHR19288:SF90">
    <property type="entry name" value="OS08G0542600 PROTEIN"/>
    <property type="match status" value="1"/>
</dbReference>
<dbReference type="AlphaFoldDB" id="A0A6J4LM70"/>
<protein>
    <submittedName>
        <fullName evidence="1">HAD superfamily protein involved in N-acetyl-glucosamine catabolism</fullName>
    </submittedName>
</protein>
<dbReference type="InterPro" id="IPR006357">
    <property type="entry name" value="HAD-SF_hydro_IIA"/>
</dbReference>
<organism evidence="1">
    <name type="scientific">uncultured Microvirga sp</name>
    <dbReference type="NCBI Taxonomy" id="412392"/>
    <lineage>
        <taxon>Bacteria</taxon>
        <taxon>Pseudomonadati</taxon>
        <taxon>Pseudomonadota</taxon>
        <taxon>Alphaproteobacteria</taxon>
        <taxon>Hyphomicrobiales</taxon>
        <taxon>Methylobacteriaceae</taxon>
        <taxon>Microvirga</taxon>
        <taxon>environmental samples</taxon>
    </lineage>
</organism>
<dbReference type="CDD" id="cd07525">
    <property type="entry name" value="HAD_like"/>
    <property type="match status" value="1"/>
</dbReference>
<dbReference type="SUPFAM" id="SSF56784">
    <property type="entry name" value="HAD-like"/>
    <property type="match status" value="1"/>
</dbReference>
<dbReference type="Pfam" id="PF13242">
    <property type="entry name" value="Hydrolase_like"/>
    <property type="match status" value="1"/>
</dbReference>
<evidence type="ECO:0000313" key="1">
    <source>
        <dbReference type="EMBL" id="CAA9336096.1"/>
    </source>
</evidence>
<dbReference type="Pfam" id="PF13344">
    <property type="entry name" value="Hydrolase_6"/>
    <property type="match status" value="1"/>
</dbReference>
<accession>A0A6J4LM70</accession>
<dbReference type="GO" id="GO:0016791">
    <property type="term" value="F:phosphatase activity"/>
    <property type="evidence" value="ECO:0007669"/>
    <property type="project" value="TreeGrafter"/>
</dbReference>
<reference evidence="1" key="1">
    <citation type="submission" date="2020-02" db="EMBL/GenBank/DDBJ databases">
        <authorList>
            <person name="Meier V. D."/>
        </authorList>
    </citation>
    <scope>NUCLEOTIDE SEQUENCE</scope>
    <source>
        <strain evidence="1">AVDCRST_MAG90</strain>
    </source>
</reference>
<dbReference type="GO" id="GO:0005737">
    <property type="term" value="C:cytoplasm"/>
    <property type="evidence" value="ECO:0007669"/>
    <property type="project" value="TreeGrafter"/>
</dbReference>
<name>A0A6J4LM70_9HYPH</name>
<dbReference type="InterPro" id="IPR023214">
    <property type="entry name" value="HAD_sf"/>
</dbReference>
<dbReference type="NCBIfam" id="TIGR01459">
    <property type="entry name" value="HAD-SF-IIA-hyp4"/>
    <property type="match status" value="1"/>
</dbReference>
<gene>
    <name evidence="1" type="ORF">AVDCRST_MAG90-1736</name>
</gene>